<reference evidence="3" key="1">
    <citation type="submission" date="2022-09" db="EMBL/GenBank/DDBJ databases">
        <title>Diverse halophilic archaea isolated from saline environments.</title>
        <authorList>
            <person name="Cui H.-L."/>
        </authorList>
    </citation>
    <scope>NUCLEOTIDE SEQUENCE</scope>
    <source>
        <strain evidence="3">ZS-35-S2</strain>
    </source>
</reference>
<organism evidence="3 4">
    <name type="scientific">Salinirubellus salinus</name>
    <dbReference type="NCBI Taxonomy" id="1364945"/>
    <lineage>
        <taxon>Archaea</taxon>
        <taxon>Methanobacteriati</taxon>
        <taxon>Methanobacteriota</taxon>
        <taxon>Stenosarchaea group</taxon>
        <taxon>Halobacteria</taxon>
        <taxon>Halobacteriales</taxon>
        <taxon>Natronomonadaceae</taxon>
        <taxon>Salinirubellus</taxon>
    </lineage>
</organism>
<dbReference type="GeneID" id="74942452"/>
<sequence length="201" mass="22522">MDPPRRRETELDAAEIHDVLRNDRRRLSLDCLREAEGGVMSVRDLSEAVATLETDEDPPPRNKRQSVYVSLHQTHLPKLDDLGIVVYDSDAKEVRLQNKMREVEVYMDVVPKYGLSWGEYYFALGLLGMLTTLAVLLGVPGVAALGITVLASGFFVVMMLSATYQVYDQQDRLIFSRIQGLASSGERRDAETDGGRDDDDD</sequence>
<evidence type="ECO:0000259" key="2">
    <source>
        <dbReference type="Pfam" id="PF24035"/>
    </source>
</evidence>
<dbReference type="Proteomes" id="UP001057580">
    <property type="component" value="Chromosome"/>
</dbReference>
<evidence type="ECO:0000313" key="3">
    <source>
        <dbReference type="EMBL" id="UWM56319.1"/>
    </source>
</evidence>
<keyword evidence="1" id="KW-0812">Transmembrane</keyword>
<feature type="transmembrane region" description="Helical" evidence="1">
    <location>
        <begin position="120"/>
        <end position="139"/>
    </location>
</feature>
<accession>A0A9E7R6Y3</accession>
<dbReference type="KEGG" id="ssai:N0B31_08480"/>
<feature type="transmembrane region" description="Helical" evidence="1">
    <location>
        <begin position="145"/>
        <end position="167"/>
    </location>
</feature>
<protein>
    <recommendedName>
        <fullName evidence="2">DUF7344 domain-containing protein</fullName>
    </recommendedName>
</protein>
<dbReference type="AlphaFoldDB" id="A0A9E7R6Y3"/>
<dbReference type="InterPro" id="IPR055768">
    <property type="entry name" value="DUF7344"/>
</dbReference>
<proteinExistence type="predicted"/>
<evidence type="ECO:0000313" key="4">
    <source>
        <dbReference type="Proteomes" id="UP001057580"/>
    </source>
</evidence>
<evidence type="ECO:0000256" key="1">
    <source>
        <dbReference type="SAM" id="Phobius"/>
    </source>
</evidence>
<gene>
    <name evidence="3" type="ORF">N0B31_08480</name>
</gene>
<dbReference type="RefSeq" id="WP_260643433.1">
    <property type="nucleotide sequence ID" value="NZ_CP104003.1"/>
</dbReference>
<feature type="domain" description="DUF7344" evidence="2">
    <location>
        <begin position="17"/>
        <end position="95"/>
    </location>
</feature>
<dbReference type="EMBL" id="CP104003">
    <property type="protein sequence ID" value="UWM56319.1"/>
    <property type="molecule type" value="Genomic_DNA"/>
</dbReference>
<keyword evidence="4" id="KW-1185">Reference proteome</keyword>
<keyword evidence="1" id="KW-0472">Membrane</keyword>
<dbReference type="Pfam" id="PF24035">
    <property type="entry name" value="DUF7344"/>
    <property type="match status" value="1"/>
</dbReference>
<keyword evidence="1" id="KW-1133">Transmembrane helix</keyword>
<name>A0A9E7R6Y3_9EURY</name>